<organism evidence="1 2">
    <name type="scientific">Eumeta variegata</name>
    <name type="common">Bagworm moth</name>
    <name type="synonym">Eumeta japonica</name>
    <dbReference type="NCBI Taxonomy" id="151549"/>
    <lineage>
        <taxon>Eukaryota</taxon>
        <taxon>Metazoa</taxon>
        <taxon>Ecdysozoa</taxon>
        <taxon>Arthropoda</taxon>
        <taxon>Hexapoda</taxon>
        <taxon>Insecta</taxon>
        <taxon>Pterygota</taxon>
        <taxon>Neoptera</taxon>
        <taxon>Endopterygota</taxon>
        <taxon>Lepidoptera</taxon>
        <taxon>Glossata</taxon>
        <taxon>Ditrysia</taxon>
        <taxon>Tineoidea</taxon>
        <taxon>Psychidae</taxon>
        <taxon>Oiketicinae</taxon>
        <taxon>Eumeta</taxon>
    </lineage>
</organism>
<protein>
    <recommendedName>
        <fullName evidence="3">Histone-lysine N-methyltransferase SETMAR</fullName>
    </recommendedName>
</protein>
<dbReference type="OrthoDB" id="10017160at2759"/>
<proteinExistence type="predicted"/>
<dbReference type="Proteomes" id="UP000299102">
    <property type="component" value="Unassembled WGS sequence"/>
</dbReference>
<comment type="caution">
    <text evidence="1">The sequence shown here is derived from an EMBL/GenBank/DDBJ whole genome shotgun (WGS) entry which is preliminary data.</text>
</comment>
<evidence type="ECO:0008006" key="3">
    <source>
        <dbReference type="Google" id="ProtNLM"/>
    </source>
</evidence>
<reference evidence="1 2" key="1">
    <citation type="journal article" date="2019" name="Commun. Biol.">
        <title>The bagworm genome reveals a unique fibroin gene that provides high tensile strength.</title>
        <authorList>
            <person name="Kono N."/>
            <person name="Nakamura H."/>
            <person name="Ohtoshi R."/>
            <person name="Tomita M."/>
            <person name="Numata K."/>
            <person name="Arakawa K."/>
        </authorList>
    </citation>
    <scope>NUCLEOTIDE SEQUENCE [LARGE SCALE GENOMIC DNA]</scope>
</reference>
<name>A0A4C1YNS7_EUMVA</name>
<gene>
    <name evidence="1" type="ORF">EVAR_33355_1</name>
</gene>
<sequence length="268" mass="30448">MKDKNVDATCRLIETDRQVTYHEIHASLGIGMSQIQSNLHKPFGYEKLCSRWIPHNLSEAQNRTRHLLQCHTRRFKEGCQIWCQTCPTWRLVTFLFAKLRTNYADNDFHHQKRLSKCTRCLGFGHTKRHLQKEALQLCGSFHEWEKYRQATRKPYVGGDRDSQLLGDTEAMILVTGSLKLGIVSVSPCPLRPISHEDTTRGKAVVGVLLASKCTLIRGINTIPGVEAYNKGAKSFHFGGLNLEDLKVLKETPQKKAPYKNAAQSECNT</sequence>
<keyword evidence="2" id="KW-1185">Reference proteome</keyword>
<dbReference type="EMBL" id="BGZK01001273">
    <property type="protein sequence ID" value="GBP76047.1"/>
    <property type="molecule type" value="Genomic_DNA"/>
</dbReference>
<accession>A0A4C1YNS7</accession>
<dbReference type="AlphaFoldDB" id="A0A4C1YNS7"/>
<evidence type="ECO:0000313" key="1">
    <source>
        <dbReference type="EMBL" id="GBP76047.1"/>
    </source>
</evidence>
<evidence type="ECO:0000313" key="2">
    <source>
        <dbReference type="Proteomes" id="UP000299102"/>
    </source>
</evidence>